<proteinExistence type="predicted"/>
<sequence length="152" mass="18121">MYVYIYIYFLCQSLDEESRFHCSQTTNYVGSFACLKSRYNISRTKWGLRRLTYLTTRIQHAVTHIHNHSEMIPCGVALTHFQGNLEHTHESIWAVSFGIVRDAKKNLLFRIEIFYNYSIARIDEKKKQIPIFHHSRDHENNLQTSKFIEEFS</sequence>
<accession>A0A0F6Q781</accession>
<dbReference type="EMBL" id="KP706802">
    <property type="protein sequence ID" value="AKD28127.1"/>
    <property type="molecule type" value="Genomic_DNA"/>
</dbReference>
<name>A0A0F6Q781_9HYME</name>
<dbReference type="AlphaFoldDB" id="A0A0F6Q781"/>
<reference evidence="1" key="1">
    <citation type="journal article" date="2015" name="J. Virol.">
        <title>Genomic and Proteomic Analyses Indicate that Banchine and Campoplegine Polydnaviruses Have Similar, if Not Identical, Viral Ancestors.</title>
        <authorList>
            <person name="Beliveau C."/>
            <person name="Cohen A."/>
            <person name="Stewart D."/>
            <person name="Periquet G."/>
            <person name="Djoumad A."/>
            <person name="Kuhn L."/>
            <person name="Stoltz D."/>
            <person name="Volkoff A.-N."/>
            <person name="Herniou E."/>
            <person name="Drezen J.-M."/>
            <person name="Cusson M."/>
        </authorList>
    </citation>
    <scope>NUCLEOTIDE SEQUENCE</scope>
</reference>
<protein>
    <submittedName>
        <fullName evidence="1">Uncharacterized protein</fullName>
    </submittedName>
</protein>
<organism evidence="1">
    <name type="scientific">Glypta fumiferanae</name>
    <dbReference type="NCBI Taxonomy" id="389681"/>
    <lineage>
        <taxon>Eukaryota</taxon>
        <taxon>Metazoa</taxon>
        <taxon>Ecdysozoa</taxon>
        <taxon>Arthropoda</taxon>
        <taxon>Hexapoda</taxon>
        <taxon>Insecta</taxon>
        <taxon>Pterygota</taxon>
        <taxon>Neoptera</taxon>
        <taxon>Endopterygota</taxon>
        <taxon>Hymenoptera</taxon>
        <taxon>Apocrita</taxon>
        <taxon>Ichneumonoidea</taxon>
        <taxon>Ichneumonidae</taxon>
        <taxon>Banchinae</taxon>
        <taxon>Glypta</taxon>
    </lineage>
</organism>
<evidence type="ECO:0000313" key="1">
    <source>
        <dbReference type="EMBL" id="AKD28127.1"/>
    </source>
</evidence>